<protein>
    <recommendedName>
        <fullName evidence="6">RNA methyltransferase</fullName>
        <ecNumber evidence="6">2.1.1.-</ecNumber>
    </recommendedName>
</protein>
<dbReference type="GO" id="GO:0008171">
    <property type="term" value="F:O-methyltransferase activity"/>
    <property type="evidence" value="ECO:0007669"/>
    <property type="project" value="UniProtKB-UniRule"/>
</dbReference>
<dbReference type="InterPro" id="IPR039772">
    <property type="entry name" value="Bin3-like"/>
</dbReference>
<keyword evidence="4 5" id="KW-0949">S-adenosyl-L-methionine</keyword>
<dbReference type="GO" id="GO:0040031">
    <property type="term" value="P:snRNA modification"/>
    <property type="evidence" value="ECO:0007669"/>
    <property type="project" value="TreeGrafter"/>
</dbReference>
<dbReference type="InterPro" id="IPR024160">
    <property type="entry name" value="BIN3_SAM-bd_dom"/>
</dbReference>
<dbReference type="CDD" id="cd02440">
    <property type="entry name" value="AdoMet_MTases"/>
    <property type="match status" value="2"/>
</dbReference>
<keyword evidence="2 6" id="KW-0489">Methyltransferase</keyword>
<dbReference type="PANTHER" id="PTHR12315">
    <property type="entry name" value="BICOID-INTERACTING PROTEIN RELATED"/>
    <property type="match status" value="1"/>
</dbReference>
<name>A0A1C3KD82_PLAMA</name>
<feature type="domain" description="Bin3-type SAM" evidence="7">
    <location>
        <begin position="114"/>
        <end position="436"/>
    </location>
</feature>
<dbReference type="InterPro" id="IPR010675">
    <property type="entry name" value="Bin3_C"/>
</dbReference>
<evidence type="ECO:0000313" key="9">
    <source>
        <dbReference type="Proteomes" id="UP000219799"/>
    </source>
</evidence>
<evidence type="ECO:0000256" key="3">
    <source>
        <dbReference type="ARBA" id="ARBA00022679"/>
    </source>
</evidence>
<dbReference type="GO" id="GO:0017069">
    <property type="term" value="F:snRNA binding"/>
    <property type="evidence" value="ECO:0007669"/>
    <property type="project" value="TreeGrafter"/>
</dbReference>
<dbReference type="VEuPathDB" id="PlasmoDB:PmUG01_09054700"/>
<proteinExistence type="inferred from homology"/>
<evidence type="ECO:0000313" key="8">
    <source>
        <dbReference type="EMBL" id="SBT71550.1"/>
    </source>
</evidence>
<reference evidence="8 9" key="1">
    <citation type="submission" date="2016-06" db="EMBL/GenBank/DDBJ databases">
        <authorList>
            <consortium name="Pathogen Informatics"/>
        </authorList>
    </citation>
    <scope>NUCLEOTIDE SEQUENCE [LARGE SCALE GENOMIC DNA]</scope>
    <source>
        <strain evidence="8">PmlGA01</strain>
    </source>
</reference>
<comment type="similarity">
    <text evidence="1 6">Belongs to the methyltransferase superfamily.</text>
</comment>
<dbReference type="Proteomes" id="UP000219799">
    <property type="component" value="Chromosome 9"/>
</dbReference>
<evidence type="ECO:0000256" key="4">
    <source>
        <dbReference type="ARBA" id="ARBA00022691"/>
    </source>
</evidence>
<dbReference type="Pfam" id="PF06859">
    <property type="entry name" value="Bin3"/>
    <property type="match status" value="1"/>
</dbReference>
<gene>
    <name evidence="8" type="primary">PmlGA01_090046200</name>
    <name evidence="8" type="ORF">PMLGA01_090046200</name>
</gene>
<evidence type="ECO:0000256" key="1">
    <source>
        <dbReference type="ARBA" id="ARBA00008361"/>
    </source>
</evidence>
<evidence type="ECO:0000259" key="7">
    <source>
        <dbReference type="PROSITE" id="PS51515"/>
    </source>
</evidence>
<dbReference type="Gene3D" id="3.40.50.150">
    <property type="entry name" value="Vaccinia Virus protein VP39"/>
    <property type="match status" value="1"/>
</dbReference>
<dbReference type="PANTHER" id="PTHR12315:SF0">
    <property type="entry name" value="7SK SNRNA METHYLPHOSPHATE CAPPING ENZYME"/>
    <property type="match status" value="1"/>
</dbReference>
<dbReference type="PROSITE" id="PS51515">
    <property type="entry name" value="BIN3_SAM"/>
    <property type="match status" value="1"/>
</dbReference>
<dbReference type="GO" id="GO:0032259">
    <property type="term" value="P:methylation"/>
    <property type="evidence" value="ECO:0007669"/>
    <property type="project" value="UniProtKB-KW"/>
</dbReference>
<accession>A0A1C3KD82</accession>
<dbReference type="InterPro" id="IPR029063">
    <property type="entry name" value="SAM-dependent_MTases_sf"/>
</dbReference>
<organism evidence="8 9">
    <name type="scientific">Plasmodium malariae</name>
    <dbReference type="NCBI Taxonomy" id="5858"/>
    <lineage>
        <taxon>Eukaryota</taxon>
        <taxon>Sar</taxon>
        <taxon>Alveolata</taxon>
        <taxon>Apicomplexa</taxon>
        <taxon>Aconoidasida</taxon>
        <taxon>Haemosporida</taxon>
        <taxon>Plasmodiidae</taxon>
        <taxon>Plasmodium</taxon>
        <taxon>Plasmodium (Plasmodium)</taxon>
    </lineage>
</organism>
<dbReference type="AlphaFoldDB" id="A0A1C3KD82"/>
<dbReference type="EMBL" id="LT594497">
    <property type="protein sequence ID" value="SBT71550.1"/>
    <property type="molecule type" value="Genomic_DNA"/>
</dbReference>
<evidence type="ECO:0000256" key="2">
    <source>
        <dbReference type="ARBA" id="ARBA00022603"/>
    </source>
</evidence>
<dbReference type="EC" id="2.1.1.-" evidence="6"/>
<evidence type="ECO:0000256" key="6">
    <source>
        <dbReference type="RuleBase" id="RU367087"/>
    </source>
</evidence>
<evidence type="ECO:0000256" key="5">
    <source>
        <dbReference type="PROSITE-ProRule" id="PRU00848"/>
    </source>
</evidence>
<sequence>MTCIFKNSENREIAKLKDLFEIKSIDAIYGDEIINKNCKNCRNRKNGKNKRICLHGNYPNYFYERYKKRTVCNKVIINRGDAKSWKEEEEYKNNERICYIIEQTNKKEKENIDDYRLTHVNNLIRDIFNGKDILDIGCNCGVTTFLLSLKYKCKRVNGIDIDYSIINKNVGLLKLFIEFVLIYNSQKHMIPFFLNHKNLFQIQKDIFLDLYFLYEHMKQVGELRNYKNELKDWDAVTIHTNEKVERKYEVIRTGVVKNEGKLCEKNEGKLSDKNFGFVNETSNTEDRANQYYFPFNIYFLCSNIFDEKFDKIECMYDIIICFSVLKWIQLNYGDDCLVLFFKLVHKMLKSGGYFILEYHKEIKYKIKSNEKKYYKHETKLNYDNFDDLVQGTCHNTHKMVLIEKTHFRANERKGDTQRKKKGSGMFNRTICIYRKV</sequence>
<dbReference type="SUPFAM" id="SSF53335">
    <property type="entry name" value="S-adenosyl-L-methionine-dependent methyltransferases"/>
    <property type="match status" value="1"/>
</dbReference>
<keyword evidence="3 6" id="KW-0808">Transferase</keyword>
<dbReference type="GO" id="GO:0008173">
    <property type="term" value="F:RNA methyltransferase activity"/>
    <property type="evidence" value="ECO:0007669"/>
    <property type="project" value="UniProtKB-UniRule"/>
</dbReference>